<gene>
    <name evidence="1" type="ORF">ENU14_06385</name>
</gene>
<sequence length="96" mass="10865">MILETSIKNSNTIVIDLDIGSRIVTFKLRRDVVRKLDILVRKHGLGTRSNALRKICEAFVRALEEVNEGSVINNISIRVNYRDNNGSEKTVDVVLK</sequence>
<reference evidence="1" key="1">
    <citation type="journal article" date="2020" name="mSystems">
        <title>Genome- and Community-Level Interaction Insights into Carbon Utilization and Element Cycling Functions of Hydrothermarchaeota in Hydrothermal Sediment.</title>
        <authorList>
            <person name="Zhou Z."/>
            <person name="Liu Y."/>
            <person name="Xu W."/>
            <person name="Pan J."/>
            <person name="Luo Z.H."/>
            <person name="Li M."/>
        </authorList>
    </citation>
    <scope>NUCLEOTIDE SEQUENCE [LARGE SCALE GENOMIC DNA]</scope>
    <source>
        <strain evidence="1">SpSt-642</strain>
    </source>
</reference>
<protein>
    <recommendedName>
        <fullName evidence="2">Ribbon-helix-helix protein, CopG family</fullName>
    </recommendedName>
</protein>
<dbReference type="AlphaFoldDB" id="A0A7C4HCI0"/>
<organism evidence="1">
    <name type="scientific">Staphylothermus marinus</name>
    <dbReference type="NCBI Taxonomy" id="2280"/>
    <lineage>
        <taxon>Archaea</taxon>
        <taxon>Thermoproteota</taxon>
        <taxon>Thermoprotei</taxon>
        <taxon>Desulfurococcales</taxon>
        <taxon>Desulfurococcaceae</taxon>
        <taxon>Staphylothermus</taxon>
    </lineage>
</organism>
<evidence type="ECO:0000313" key="1">
    <source>
        <dbReference type="EMBL" id="HGM59190.1"/>
    </source>
</evidence>
<accession>A0A7C4HCI0</accession>
<name>A0A7C4HCI0_STAMA</name>
<dbReference type="EMBL" id="DTBJ01000055">
    <property type="protein sequence ID" value="HGM59190.1"/>
    <property type="molecule type" value="Genomic_DNA"/>
</dbReference>
<proteinExistence type="predicted"/>
<comment type="caution">
    <text evidence="1">The sequence shown here is derived from an EMBL/GenBank/DDBJ whole genome shotgun (WGS) entry which is preliminary data.</text>
</comment>
<evidence type="ECO:0008006" key="2">
    <source>
        <dbReference type="Google" id="ProtNLM"/>
    </source>
</evidence>